<feature type="non-terminal residue" evidence="18">
    <location>
        <position position="485"/>
    </location>
</feature>
<reference evidence="18 20" key="1">
    <citation type="submission" date="2020-01" db="EMBL/GenBank/DDBJ databases">
        <authorList>
            <consortium name="DOE Joint Genome Institute"/>
            <person name="Haridas S."/>
            <person name="Albert R."/>
            <person name="Binder M."/>
            <person name="Bloem J."/>
            <person name="Labutti K."/>
            <person name="Salamov A."/>
            <person name="Andreopoulos B."/>
            <person name="Baker S.E."/>
            <person name="Barry K."/>
            <person name="Bills G."/>
            <person name="Bluhm B.H."/>
            <person name="Cannon C."/>
            <person name="Castanera R."/>
            <person name="Culley D.E."/>
            <person name="Daum C."/>
            <person name="Ezra D."/>
            <person name="Gonzalez J.B."/>
            <person name="Henrissat B."/>
            <person name="Kuo A."/>
            <person name="Liang C."/>
            <person name="Lipzen A."/>
            <person name="Lutzoni F."/>
            <person name="Magnuson J."/>
            <person name="Mondo S."/>
            <person name="Nolan M."/>
            <person name="Ohm R."/>
            <person name="Pangilinan J."/>
            <person name="Park H.-J."/>
            <person name="Ramirez L."/>
            <person name="Alfaro M."/>
            <person name="Sun H."/>
            <person name="Tritt A."/>
            <person name="Yoshinaga Y."/>
            <person name="Zwiers L.-H."/>
            <person name="Turgeon B.G."/>
            <person name="Goodwin S.B."/>
            <person name="Spatafora J.W."/>
            <person name="Crous P.W."/>
            <person name="Grigoriev I.V."/>
        </authorList>
    </citation>
    <scope>NUCLEOTIDE SEQUENCE</scope>
    <source>
        <strain evidence="18 20">CBS 781.70</strain>
    </source>
</reference>
<feature type="non-terminal residue" evidence="18">
    <location>
        <position position="1"/>
    </location>
</feature>
<dbReference type="PANTHER" id="PTHR16631">
    <property type="entry name" value="GLUCAN 1,3-BETA-GLUCOSIDASE"/>
    <property type="match status" value="1"/>
</dbReference>
<dbReference type="GeneID" id="54416012"/>
<evidence type="ECO:0000313" key="19">
    <source>
        <dbReference type="Proteomes" id="UP000504638"/>
    </source>
</evidence>
<keyword evidence="10" id="KW-0119">Carbohydrate metabolism</keyword>
<dbReference type="GO" id="GO:0009986">
    <property type="term" value="C:cell surface"/>
    <property type="evidence" value="ECO:0007669"/>
    <property type="project" value="TreeGrafter"/>
</dbReference>
<evidence type="ECO:0000256" key="5">
    <source>
        <dbReference type="ARBA" id="ARBA00022475"/>
    </source>
</evidence>
<evidence type="ECO:0000256" key="15">
    <source>
        <dbReference type="ARBA" id="ARBA00043078"/>
    </source>
</evidence>
<comment type="function">
    <text evidence="13">Glucanases play a role in cell expansion during growth, in cell-cell fusion during mating, and in spore release during sporulation. This enzyme may be involved in beta-glucan degradation. Active on laminarin and lichenan.</text>
</comment>
<feature type="region of interest" description="Disordered" evidence="16">
    <location>
        <begin position="78"/>
        <end position="104"/>
    </location>
</feature>
<keyword evidence="5" id="KW-1003">Cell membrane</keyword>
<dbReference type="AlphaFoldDB" id="A0A6G1GDX9"/>
<keyword evidence="7" id="KW-0735">Signal-anchor</keyword>
<evidence type="ECO:0000256" key="12">
    <source>
        <dbReference type="ARBA" id="ARBA00023326"/>
    </source>
</evidence>
<keyword evidence="19" id="KW-1185">Reference proteome</keyword>
<comment type="subcellular location">
    <subcellularLocation>
        <location evidence="2">Cell membrane</location>
        <topology evidence="2">Single-pass type II membrane protein</topology>
    </subcellularLocation>
</comment>
<keyword evidence="9" id="KW-0325">Glycoprotein</keyword>
<name>A0A6G1GDX9_9PEZI</name>
<keyword evidence="8 17" id="KW-0472">Membrane</keyword>
<evidence type="ECO:0000256" key="16">
    <source>
        <dbReference type="SAM" id="MobiDB-lite"/>
    </source>
</evidence>
<dbReference type="PANTHER" id="PTHR16631:SF17">
    <property type="entry name" value="GLUCAN ENDO-1,3-BETA-GLUCOSIDASE BTGC"/>
    <property type="match status" value="1"/>
</dbReference>
<dbReference type="FunFam" id="3.20.20.80:FF:000151">
    <property type="entry name" value="Glucan endo-1,3-beta-glucosidase btgC"/>
    <property type="match status" value="1"/>
</dbReference>
<dbReference type="OrthoDB" id="68336at2759"/>
<reference evidence="20" key="2">
    <citation type="submission" date="2020-04" db="EMBL/GenBank/DDBJ databases">
        <authorList>
            <consortium name="NCBI Genome Project"/>
        </authorList>
    </citation>
    <scope>NUCLEOTIDE SEQUENCE</scope>
    <source>
        <strain evidence="20">CBS 781.70</strain>
    </source>
</reference>
<evidence type="ECO:0000256" key="4">
    <source>
        <dbReference type="ARBA" id="ARBA00012780"/>
    </source>
</evidence>
<keyword evidence="6 18" id="KW-0378">Hydrolase</keyword>
<dbReference type="GO" id="GO:0000272">
    <property type="term" value="P:polysaccharide catabolic process"/>
    <property type="evidence" value="ECO:0007669"/>
    <property type="project" value="UniProtKB-KW"/>
</dbReference>
<keyword evidence="11" id="KW-0961">Cell wall biogenesis/degradation</keyword>
<comment type="catalytic activity">
    <reaction evidence="1">
        <text>Hydrolysis of (1-&gt;3)-beta-D-glucosidic linkages in (1-&gt;3)-beta-D-glucans.</text>
        <dbReference type="EC" id="3.2.1.39"/>
    </reaction>
</comment>
<reference evidence="20" key="3">
    <citation type="submission" date="2025-04" db="UniProtKB">
        <authorList>
            <consortium name="RefSeq"/>
        </authorList>
    </citation>
    <scope>IDENTIFICATION</scope>
    <source>
        <strain evidence="20">CBS 781.70</strain>
    </source>
</reference>
<evidence type="ECO:0000256" key="11">
    <source>
        <dbReference type="ARBA" id="ARBA00023316"/>
    </source>
</evidence>
<comment type="similarity">
    <text evidence="3">Belongs to the glycosyl hydrolase 17 family.</text>
</comment>
<dbReference type="Gene3D" id="3.20.20.80">
    <property type="entry name" value="Glycosidases"/>
    <property type="match status" value="1"/>
</dbReference>
<evidence type="ECO:0000313" key="20">
    <source>
        <dbReference type="RefSeq" id="XP_033537889.1"/>
    </source>
</evidence>
<gene>
    <name evidence="18 20" type="ORF">P152DRAFT_367138</name>
</gene>
<dbReference type="EC" id="3.2.1.39" evidence="4"/>
<feature type="region of interest" description="Disordered" evidence="16">
    <location>
        <begin position="1"/>
        <end position="61"/>
    </location>
</feature>
<organism evidence="18">
    <name type="scientific">Eremomyces bilateralis CBS 781.70</name>
    <dbReference type="NCBI Taxonomy" id="1392243"/>
    <lineage>
        <taxon>Eukaryota</taxon>
        <taxon>Fungi</taxon>
        <taxon>Dikarya</taxon>
        <taxon>Ascomycota</taxon>
        <taxon>Pezizomycotina</taxon>
        <taxon>Dothideomycetes</taxon>
        <taxon>Dothideomycetes incertae sedis</taxon>
        <taxon>Eremomycetales</taxon>
        <taxon>Eremomycetaceae</taxon>
        <taxon>Eremomyces</taxon>
    </lineage>
</organism>
<dbReference type="SUPFAM" id="SSF51445">
    <property type="entry name" value="(Trans)glycosidases"/>
    <property type="match status" value="1"/>
</dbReference>
<evidence type="ECO:0000256" key="14">
    <source>
        <dbReference type="ARBA" id="ARBA00042373"/>
    </source>
</evidence>
<sequence length="485" mass="52541">GYSDNPYRHSSYLDPRTAEMGGIDPTSIEDDGDDGLQHANPARRSVLSLGRSRQSPATSGLVATGAAGAAAGGVLAASKAHDGSGGQGPETPGEAAEKSEWLSQQQAGKKKQRWIITVVVVLVILAIIAGAVVGGILGSQKANKNKDPASDGGTNGQTAAEDDASGDLSKDSKEIKALLNNPDLHRVFPGMDYTPLNSQYPDCLVNPPSQNNVTRDVAVLSQLSNKLRMYGTDCNQTQLVLHAIDRLALKDMKVWLGVWLDTNQTTNDRQMSQMWDILDEYGDDPFEGLVVGNEILFRKDMTESQLGLFLQNVKSNLTSKGVKLPLATSDLGSSWTTTLATYVDVIMSNIHPFFGGVAIDVAASWTWTFWQENDIPASAGTNKRQIISEVGWPSEGGNDCAPNPKCSSPTAGAVAGIPEMNQFMNDWVCQALKNGTEYYWFEAFDEPWKIRFNTEDQQWEDKWGLMDVNRNLKPGVKIPDCGGQT</sequence>
<evidence type="ECO:0000256" key="10">
    <source>
        <dbReference type="ARBA" id="ARBA00023277"/>
    </source>
</evidence>
<dbReference type="Proteomes" id="UP000504638">
    <property type="component" value="Unplaced"/>
</dbReference>
<accession>A0A6G1GDX9</accession>
<dbReference type="GO" id="GO:0009277">
    <property type="term" value="C:fungal-type cell wall"/>
    <property type="evidence" value="ECO:0007669"/>
    <property type="project" value="TreeGrafter"/>
</dbReference>
<feature type="transmembrane region" description="Helical" evidence="17">
    <location>
        <begin position="114"/>
        <end position="137"/>
    </location>
</feature>
<dbReference type="GO" id="GO:0005886">
    <property type="term" value="C:plasma membrane"/>
    <property type="evidence" value="ECO:0007669"/>
    <property type="project" value="UniProtKB-SubCell"/>
</dbReference>
<dbReference type="GO" id="GO:0042973">
    <property type="term" value="F:glucan endo-1,3-beta-D-glucosidase activity"/>
    <property type="evidence" value="ECO:0007669"/>
    <property type="project" value="UniProtKB-EC"/>
</dbReference>
<evidence type="ECO:0000256" key="13">
    <source>
        <dbReference type="ARBA" id="ARBA00037649"/>
    </source>
</evidence>
<evidence type="ECO:0000256" key="8">
    <source>
        <dbReference type="ARBA" id="ARBA00023136"/>
    </source>
</evidence>
<evidence type="ECO:0000313" key="18">
    <source>
        <dbReference type="EMBL" id="KAF1816258.1"/>
    </source>
</evidence>
<keyword evidence="17" id="KW-0812">Transmembrane</keyword>
<feature type="region of interest" description="Disordered" evidence="16">
    <location>
        <begin position="140"/>
        <end position="170"/>
    </location>
</feature>
<evidence type="ECO:0000256" key="6">
    <source>
        <dbReference type="ARBA" id="ARBA00022801"/>
    </source>
</evidence>
<dbReference type="InterPro" id="IPR050732">
    <property type="entry name" value="Beta-glucan_modifiers"/>
</dbReference>
<evidence type="ECO:0000256" key="17">
    <source>
        <dbReference type="SAM" id="Phobius"/>
    </source>
</evidence>
<keyword evidence="17" id="KW-1133">Transmembrane helix</keyword>
<dbReference type="InterPro" id="IPR017853">
    <property type="entry name" value="GH"/>
</dbReference>
<evidence type="ECO:0000256" key="2">
    <source>
        <dbReference type="ARBA" id="ARBA00004401"/>
    </source>
</evidence>
<proteinExistence type="inferred from homology"/>
<protein>
    <recommendedName>
        <fullName evidence="4">glucan endo-1,3-beta-D-glucosidase</fullName>
        <ecNumber evidence="4">3.2.1.39</ecNumber>
    </recommendedName>
    <alternativeName>
        <fullName evidence="15">Endo-1,3-beta-glucanase btgC</fullName>
    </alternativeName>
    <alternativeName>
        <fullName evidence="14">Laminarinase btgC</fullName>
    </alternativeName>
</protein>
<dbReference type="RefSeq" id="XP_033537889.1">
    <property type="nucleotide sequence ID" value="XM_033675442.1"/>
</dbReference>
<evidence type="ECO:0000256" key="9">
    <source>
        <dbReference type="ARBA" id="ARBA00023180"/>
    </source>
</evidence>
<dbReference type="GO" id="GO:0005576">
    <property type="term" value="C:extracellular region"/>
    <property type="evidence" value="ECO:0007669"/>
    <property type="project" value="TreeGrafter"/>
</dbReference>
<evidence type="ECO:0000256" key="3">
    <source>
        <dbReference type="ARBA" id="ARBA00008773"/>
    </source>
</evidence>
<dbReference type="GO" id="GO:0071555">
    <property type="term" value="P:cell wall organization"/>
    <property type="evidence" value="ECO:0007669"/>
    <property type="project" value="UniProtKB-KW"/>
</dbReference>
<evidence type="ECO:0000256" key="7">
    <source>
        <dbReference type="ARBA" id="ARBA00022968"/>
    </source>
</evidence>
<dbReference type="EMBL" id="ML975150">
    <property type="protein sequence ID" value="KAF1816258.1"/>
    <property type="molecule type" value="Genomic_DNA"/>
</dbReference>
<keyword evidence="12" id="KW-0624">Polysaccharide degradation</keyword>
<evidence type="ECO:0000256" key="1">
    <source>
        <dbReference type="ARBA" id="ARBA00000382"/>
    </source>
</evidence>